<organism evidence="1 2">
    <name type="scientific">Fictibacillus barbaricus</name>
    <dbReference type="NCBI Taxonomy" id="182136"/>
    <lineage>
        <taxon>Bacteria</taxon>
        <taxon>Bacillati</taxon>
        <taxon>Bacillota</taxon>
        <taxon>Bacilli</taxon>
        <taxon>Bacillales</taxon>
        <taxon>Fictibacillaceae</taxon>
        <taxon>Fictibacillus</taxon>
    </lineage>
</organism>
<accession>A0ABS2ZF46</accession>
<name>A0ABS2ZF46_9BACL</name>
<evidence type="ECO:0000313" key="2">
    <source>
        <dbReference type="Proteomes" id="UP001319060"/>
    </source>
</evidence>
<proteinExistence type="predicted"/>
<protein>
    <recommendedName>
        <fullName evidence="3">Ig-like domain-containing protein</fullName>
    </recommendedName>
</protein>
<evidence type="ECO:0000313" key="1">
    <source>
        <dbReference type="EMBL" id="MBN3546809.1"/>
    </source>
</evidence>
<evidence type="ECO:0008006" key="3">
    <source>
        <dbReference type="Google" id="ProtNLM"/>
    </source>
</evidence>
<dbReference type="RefSeq" id="WP_188401105.1">
    <property type="nucleotide sequence ID" value="NZ_BMCE01000001.1"/>
</dbReference>
<dbReference type="EMBL" id="JAFHKS010000044">
    <property type="protein sequence ID" value="MBN3546809.1"/>
    <property type="molecule type" value="Genomic_DNA"/>
</dbReference>
<comment type="caution">
    <text evidence="1">The sequence shown here is derived from an EMBL/GenBank/DDBJ whole genome shotgun (WGS) entry which is preliminary data.</text>
</comment>
<keyword evidence="2" id="KW-1185">Reference proteome</keyword>
<sequence>MWEDTSPEEVIIKWHTNDGKLSIYNIWDEGDGRESQSYSSGMLISEKDGSLVYKCNAYGFDTEFNDLIFSIEKL</sequence>
<dbReference type="Proteomes" id="UP001319060">
    <property type="component" value="Unassembled WGS sequence"/>
</dbReference>
<reference evidence="1 2" key="1">
    <citation type="submission" date="2021-01" db="EMBL/GenBank/DDBJ databases">
        <title>Genome Sequencing of Type Strains.</title>
        <authorList>
            <person name="Lemaire J.F."/>
            <person name="Inderbitzin P."/>
            <person name="Collins S.B."/>
            <person name="Wespe N."/>
            <person name="Knight-Connoni V."/>
        </authorList>
    </citation>
    <scope>NUCLEOTIDE SEQUENCE [LARGE SCALE GENOMIC DNA]</scope>
    <source>
        <strain evidence="1 2">DSM 14730</strain>
    </source>
</reference>
<gene>
    <name evidence="1" type="ORF">JYA64_15985</name>
</gene>